<dbReference type="SUPFAM" id="SSF47384">
    <property type="entry name" value="Homodimeric domain of signal transducing histidine kinase"/>
    <property type="match status" value="1"/>
</dbReference>
<organism evidence="15 16">
    <name type="scientific">Bdellovibrio bacteriovorus</name>
    <dbReference type="NCBI Taxonomy" id="959"/>
    <lineage>
        <taxon>Bacteria</taxon>
        <taxon>Pseudomonadati</taxon>
        <taxon>Bdellovibrionota</taxon>
        <taxon>Bdellovibrionia</taxon>
        <taxon>Bdellovibrionales</taxon>
        <taxon>Pseudobdellovibrionaceae</taxon>
        <taxon>Bdellovibrio</taxon>
    </lineage>
</organism>
<evidence type="ECO:0000313" key="15">
    <source>
        <dbReference type="EMBL" id="KYG65570.1"/>
    </source>
</evidence>
<dbReference type="CDD" id="cd17546">
    <property type="entry name" value="REC_hyHK_CKI1_RcsC-like"/>
    <property type="match status" value="1"/>
</dbReference>
<evidence type="ECO:0000256" key="2">
    <source>
        <dbReference type="ARBA" id="ARBA00012438"/>
    </source>
</evidence>
<keyword evidence="6" id="KW-0418">Kinase</keyword>
<dbReference type="InterPro" id="IPR003661">
    <property type="entry name" value="HisK_dim/P_dom"/>
</dbReference>
<evidence type="ECO:0000256" key="10">
    <source>
        <dbReference type="ARBA" id="ARBA00068150"/>
    </source>
</evidence>
<dbReference type="InterPro" id="IPR003594">
    <property type="entry name" value="HATPase_dom"/>
</dbReference>
<sequence>MNSEKKGSIAGKSDRRLVVGLISAIFGLIFIGFFVQKGLQDIRTVSDSRTEARENSFKLKTLFNLLVQAESGQRGYLLTGERKYLEPYYDSLKRVPAALEELTVHLEKQDMQTARFTEAKDLVHKKWAELAKTIELKHAGKASAALHLVETGEGKALADKILTIFQTMEQEQQRQIEAYTNKINFIIERAKYVVLGGSAFAILLVIIFSWILDSNQRQRAVTNLALEKRREMSQKMIEMQNKIATAPLNSDSLMNLVAELSLDLTQADGSLIEIHEGDHLIYRHVAGAATGFLGMKVNRLNSFSGLCLEMGATLVCHDSEIDNRVDREACRRVNLRSMIVSPLQYQGQNIGVLKNYSAKAHYFDEDTANSISVITALLSSALGQAREFEEKNAAIRDLQKTKSELTVSRDVAQSATEAKSRFLASMSHEIRTPLNGILGMSGILLDGQLSAEQRDYANTIKVSGESLLRLVNDVLDFSKIEAGKLEFENVDFGLVSTLQDVMKSFGFAARQKNLKINLNIDSGVPHLINGDPGRIRQIVMNLIGNAIKFTPEGEISLNVKSQDLPRDKVQLRFDVRDTGIGISQEAIGSLFQEFVQADTSTTRRYGGSGLGLSICKGLVEKMSGSIGVESEEGKGSNFWFTIVVPKGLNAQTSSTEAAPVPNTPTKAWRILVAEDNQVNQLVISKILEKMGYRADVVANGKEAIEALQNRPYDLVLMDCNMPEMDGFDATHFIRTNKSIPNNQIPIIAMTANAMPADRQRALDSGMSDYLSKPLDLKKVGAVLTKWFERIEADASRSA</sequence>
<dbReference type="AlphaFoldDB" id="A0A150WMD3"/>
<dbReference type="Pfam" id="PF00512">
    <property type="entry name" value="HisKA"/>
    <property type="match status" value="1"/>
</dbReference>
<dbReference type="InterPro" id="IPR036890">
    <property type="entry name" value="HATPase_C_sf"/>
</dbReference>
<evidence type="ECO:0000256" key="1">
    <source>
        <dbReference type="ARBA" id="ARBA00000085"/>
    </source>
</evidence>
<dbReference type="InterPro" id="IPR011006">
    <property type="entry name" value="CheY-like_superfamily"/>
</dbReference>
<gene>
    <name evidence="15" type="ORF">AZI86_00370</name>
</gene>
<dbReference type="Gene3D" id="3.30.450.40">
    <property type="match status" value="1"/>
</dbReference>
<dbReference type="Pfam" id="PF05227">
    <property type="entry name" value="CHASE3"/>
    <property type="match status" value="1"/>
</dbReference>
<dbReference type="CDD" id="cd00082">
    <property type="entry name" value="HisKA"/>
    <property type="match status" value="1"/>
</dbReference>
<evidence type="ECO:0000256" key="4">
    <source>
        <dbReference type="ARBA" id="ARBA00022679"/>
    </source>
</evidence>
<proteinExistence type="predicted"/>
<dbReference type="Pfam" id="PF00072">
    <property type="entry name" value="Response_reg"/>
    <property type="match status" value="1"/>
</dbReference>
<name>A0A150WMD3_BDEBC</name>
<comment type="catalytic activity">
    <reaction evidence="1">
        <text>ATP + protein L-histidine = ADP + protein N-phospho-L-histidine.</text>
        <dbReference type="EC" id="2.7.13.3"/>
    </reaction>
</comment>
<dbReference type="SMART" id="SM00387">
    <property type="entry name" value="HATPase_c"/>
    <property type="match status" value="1"/>
</dbReference>
<evidence type="ECO:0000256" key="7">
    <source>
        <dbReference type="ARBA" id="ARBA00022840"/>
    </source>
</evidence>
<feature type="domain" description="Histidine kinase" evidence="13">
    <location>
        <begin position="425"/>
        <end position="646"/>
    </location>
</feature>
<keyword evidence="3 11" id="KW-0597">Phosphoprotein</keyword>
<dbReference type="Gene3D" id="3.40.50.2300">
    <property type="match status" value="1"/>
</dbReference>
<evidence type="ECO:0000256" key="9">
    <source>
        <dbReference type="ARBA" id="ARBA00064003"/>
    </source>
</evidence>
<feature type="transmembrane region" description="Helical" evidence="12">
    <location>
        <begin position="192"/>
        <end position="212"/>
    </location>
</feature>
<keyword evidence="7" id="KW-0067">ATP-binding</keyword>
<evidence type="ECO:0000256" key="12">
    <source>
        <dbReference type="SAM" id="Phobius"/>
    </source>
</evidence>
<dbReference type="SUPFAM" id="SSF52172">
    <property type="entry name" value="CheY-like"/>
    <property type="match status" value="1"/>
</dbReference>
<protein>
    <recommendedName>
        <fullName evidence="10">Sensory/regulatory protein RpfC</fullName>
        <ecNumber evidence="2">2.7.13.3</ecNumber>
    </recommendedName>
</protein>
<comment type="subunit">
    <text evidence="9">At low DSF concentrations, interacts with RpfF.</text>
</comment>
<keyword evidence="8" id="KW-0902">Two-component regulatory system</keyword>
<evidence type="ECO:0000256" key="3">
    <source>
        <dbReference type="ARBA" id="ARBA00022553"/>
    </source>
</evidence>
<dbReference type="PROSITE" id="PS50109">
    <property type="entry name" value="HIS_KIN"/>
    <property type="match status" value="1"/>
</dbReference>
<dbReference type="CDD" id="cd19410">
    <property type="entry name" value="HK9-like_sensor"/>
    <property type="match status" value="1"/>
</dbReference>
<feature type="transmembrane region" description="Helical" evidence="12">
    <location>
        <begin position="17"/>
        <end position="35"/>
    </location>
</feature>
<dbReference type="FunFam" id="1.10.287.130:FF:000002">
    <property type="entry name" value="Two-component osmosensing histidine kinase"/>
    <property type="match status" value="1"/>
</dbReference>
<dbReference type="InterPro" id="IPR004358">
    <property type="entry name" value="Sig_transdc_His_kin-like_C"/>
</dbReference>
<dbReference type="Proteomes" id="UP000075320">
    <property type="component" value="Unassembled WGS sequence"/>
</dbReference>
<evidence type="ECO:0000256" key="6">
    <source>
        <dbReference type="ARBA" id="ARBA00022777"/>
    </source>
</evidence>
<evidence type="ECO:0000256" key="5">
    <source>
        <dbReference type="ARBA" id="ARBA00022741"/>
    </source>
</evidence>
<dbReference type="GO" id="GO:0000155">
    <property type="term" value="F:phosphorelay sensor kinase activity"/>
    <property type="evidence" value="ECO:0007669"/>
    <property type="project" value="InterPro"/>
</dbReference>
<dbReference type="SMART" id="SM00388">
    <property type="entry name" value="HisKA"/>
    <property type="match status" value="1"/>
</dbReference>
<dbReference type="InterPro" id="IPR001789">
    <property type="entry name" value="Sig_transdc_resp-reg_receiver"/>
</dbReference>
<dbReference type="RefSeq" id="WP_061833114.1">
    <property type="nucleotide sequence ID" value="NZ_LUKE01000001.1"/>
</dbReference>
<dbReference type="PANTHER" id="PTHR45339">
    <property type="entry name" value="HYBRID SIGNAL TRANSDUCTION HISTIDINE KINASE J"/>
    <property type="match status" value="1"/>
</dbReference>
<dbReference type="InterPro" id="IPR005467">
    <property type="entry name" value="His_kinase_dom"/>
</dbReference>
<dbReference type="InterPro" id="IPR029016">
    <property type="entry name" value="GAF-like_dom_sf"/>
</dbReference>
<dbReference type="SUPFAM" id="SSF55781">
    <property type="entry name" value="GAF domain-like"/>
    <property type="match status" value="1"/>
</dbReference>
<dbReference type="CDD" id="cd16922">
    <property type="entry name" value="HATPase_EvgS-ArcB-TorS-like"/>
    <property type="match status" value="1"/>
</dbReference>
<dbReference type="FunFam" id="3.30.565.10:FF:000010">
    <property type="entry name" value="Sensor histidine kinase RcsC"/>
    <property type="match status" value="1"/>
</dbReference>
<dbReference type="SUPFAM" id="SSF55874">
    <property type="entry name" value="ATPase domain of HSP90 chaperone/DNA topoisomerase II/histidine kinase"/>
    <property type="match status" value="1"/>
</dbReference>
<feature type="modified residue" description="4-aspartylphosphate" evidence="11">
    <location>
        <position position="718"/>
    </location>
</feature>
<evidence type="ECO:0000259" key="14">
    <source>
        <dbReference type="PROSITE" id="PS50110"/>
    </source>
</evidence>
<dbReference type="PRINTS" id="PR00344">
    <property type="entry name" value="BCTRLSENSOR"/>
</dbReference>
<feature type="domain" description="Response regulatory" evidence="14">
    <location>
        <begin position="669"/>
        <end position="787"/>
    </location>
</feature>
<dbReference type="InterPro" id="IPR007891">
    <property type="entry name" value="CHASE3"/>
</dbReference>
<dbReference type="InterPro" id="IPR003018">
    <property type="entry name" value="GAF"/>
</dbReference>
<dbReference type="SMART" id="SM00448">
    <property type="entry name" value="REC"/>
    <property type="match status" value="1"/>
</dbReference>
<keyword evidence="12" id="KW-1133">Transmembrane helix</keyword>
<comment type="caution">
    <text evidence="15">The sequence shown here is derived from an EMBL/GenBank/DDBJ whole genome shotgun (WGS) entry which is preliminary data.</text>
</comment>
<accession>A0A150WMD3</accession>
<dbReference type="Gene3D" id="3.30.565.10">
    <property type="entry name" value="Histidine kinase-like ATPase, C-terminal domain"/>
    <property type="match status" value="1"/>
</dbReference>
<dbReference type="Pfam" id="PF13185">
    <property type="entry name" value="GAF_2"/>
    <property type="match status" value="1"/>
</dbReference>
<dbReference type="EMBL" id="LUKE01000001">
    <property type="protein sequence ID" value="KYG65570.1"/>
    <property type="molecule type" value="Genomic_DNA"/>
</dbReference>
<dbReference type="PROSITE" id="PS50110">
    <property type="entry name" value="RESPONSE_REGULATORY"/>
    <property type="match status" value="1"/>
</dbReference>
<dbReference type="PANTHER" id="PTHR45339:SF5">
    <property type="entry name" value="HISTIDINE KINASE"/>
    <property type="match status" value="1"/>
</dbReference>
<dbReference type="InterPro" id="IPR036097">
    <property type="entry name" value="HisK_dim/P_sf"/>
</dbReference>
<dbReference type="Pfam" id="PF02518">
    <property type="entry name" value="HATPase_c"/>
    <property type="match status" value="1"/>
</dbReference>
<dbReference type="EC" id="2.7.13.3" evidence="2"/>
<evidence type="ECO:0000256" key="11">
    <source>
        <dbReference type="PROSITE-ProRule" id="PRU00169"/>
    </source>
</evidence>
<keyword evidence="12" id="KW-0472">Membrane</keyword>
<keyword evidence="16" id="KW-1185">Reference proteome</keyword>
<evidence type="ECO:0000259" key="13">
    <source>
        <dbReference type="PROSITE" id="PS50109"/>
    </source>
</evidence>
<keyword evidence="4" id="KW-0808">Transferase</keyword>
<reference evidence="15 16" key="1">
    <citation type="submission" date="2016-03" db="EMBL/GenBank/DDBJ databases">
        <authorList>
            <person name="Ploux O."/>
        </authorList>
    </citation>
    <scope>NUCLEOTIDE SEQUENCE [LARGE SCALE GENOMIC DNA]</scope>
    <source>
        <strain evidence="15 16">R0</strain>
    </source>
</reference>
<dbReference type="GO" id="GO:0005524">
    <property type="term" value="F:ATP binding"/>
    <property type="evidence" value="ECO:0007669"/>
    <property type="project" value="UniProtKB-KW"/>
</dbReference>
<evidence type="ECO:0000313" key="16">
    <source>
        <dbReference type="Proteomes" id="UP000075320"/>
    </source>
</evidence>
<keyword evidence="5" id="KW-0547">Nucleotide-binding</keyword>
<keyword evidence="12" id="KW-0812">Transmembrane</keyword>
<evidence type="ECO:0000256" key="8">
    <source>
        <dbReference type="ARBA" id="ARBA00023012"/>
    </source>
</evidence>
<dbReference type="Gene3D" id="1.10.287.130">
    <property type="match status" value="1"/>
</dbReference>